<name>A0A235BQX6_UNCW3</name>
<feature type="transmembrane region" description="Helical" evidence="1">
    <location>
        <begin position="167"/>
        <end position="185"/>
    </location>
</feature>
<dbReference type="AlphaFoldDB" id="A0A235BQX6"/>
<accession>A0A235BQX6</accession>
<organism evidence="2 3">
    <name type="scientific">candidate division WOR-3 bacterium JGI_Cruoil_03_51_56</name>
    <dbReference type="NCBI Taxonomy" id="1973747"/>
    <lineage>
        <taxon>Bacteria</taxon>
        <taxon>Bacteria division WOR-3</taxon>
    </lineage>
</organism>
<keyword evidence="1" id="KW-1133">Transmembrane helix</keyword>
<feature type="transmembrane region" description="Helical" evidence="1">
    <location>
        <begin position="192"/>
        <end position="217"/>
    </location>
</feature>
<protein>
    <recommendedName>
        <fullName evidence="4">PrsW family intramembrane metalloprotease</fullName>
    </recommendedName>
</protein>
<evidence type="ECO:0008006" key="4">
    <source>
        <dbReference type="Google" id="ProtNLM"/>
    </source>
</evidence>
<evidence type="ECO:0000256" key="1">
    <source>
        <dbReference type="SAM" id="Phobius"/>
    </source>
</evidence>
<evidence type="ECO:0000313" key="2">
    <source>
        <dbReference type="EMBL" id="OYD13955.1"/>
    </source>
</evidence>
<comment type="caution">
    <text evidence="2">The sequence shown here is derived from an EMBL/GenBank/DDBJ whole genome shotgun (WGS) entry which is preliminary data.</text>
</comment>
<evidence type="ECO:0000313" key="3">
    <source>
        <dbReference type="Proteomes" id="UP000215559"/>
    </source>
</evidence>
<feature type="transmembrane region" description="Helical" evidence="1">
    <location>
        <begin position="229"/>
        <end position="250"/>
    </location>
</feature>
<dbReference type="Proteomes" id="UP000215559">
    <property type="component" value="Unassembled WGS sequence"/>
</dbReference>
<dbReference type="EMBL" id="NOZP01000184">
    <property type="protein sequence ID" value="OYD13955.1"/>
    <property type="molecule type" value="Genomic_DNA"/>
</dbReference>
<sequence>MITWPAVVLFGGIGIVVPAAFYFIFRRRGGLTKIPAWVWTVTGLIAFLFFPAFLFRKHYEAALVFAKNTFWFVAGIVQMDNNIWEELAKVLAILVFLALARKTGPEVFRRKSGATIWGFWTGLCYGIGEAITLSIIGYLPKLGRVFGVSLFLYFTTWHSVWERAYAIQLHAIMGALIGLGFYHWFGLKKRWWLLFFFFVATLYHELVDGLVLVMKYYPGLEFSRFARTHILTVILPLLLIIGYLAVLVAYKNSRRHTSEVALENTIQT</sequence>
<feature type="transmembrane region" description="Helical" evidence="1">
    <location>
        <begin position="37"/>
        <end position="55"/>
    </location>
</feature>
<proteinExistence type="predicted"/>
<feature type="transmembrane region" description="Helical" evidence="1">
    <location>
        <begin position="116"/>
        <end position="138"/>
    </location>
</feature>
<keyword evidence="1" id="KW-0812">Transmembrane</keyword>
<keyword evidence="1" id="KW-0472">Membrane</keyword>
<gene>
    <name evidence="2" type="ORF">CH330_09745</name>
</gene>
<feature type="transmembrane region" description="Helical" evidence="1">
    <location>
        <begin position="6"/>
        <end position="25"/>
    </location>
</feature>
<reference evidence="2 3" key="1">
    <citation type="submission" date="2017-07" db="EMBL/GenBank/DDBJ databases">
        <title>Recovery of genomes from metagenomes via a dereplication, aggregation, and scoring strategy.</title>
        <authorList>
            <person name="Sieber C.M."/>
            <person name="Probst A.J."/>
            <person name="Sharrar A."/>
            <person name="Thomas B.C."/>
            <person name="Hess M."/>
            <person name="Tringe S.G."/>
            <person name="Banfield J.F."/>
        </authorList>
    </citation>
    <scope>NUCLEOTIDE SEQUENCE [LARGE SCALE GENOMIC DNA]</scope>
    <source>
        <strain evidence="2">JGI_Cruoil_03_51_56</strain>
    </source>
</reference>